<keyword evidence="1" id="KW-1133">Transmembrane helix</keyword>
<dbReference type="AlphaFoldDB" id="A0A6B9HD97"/>
<sequence length="107" mass="11677">MKIRRWRAAIVGVIAVVLIVTLSLYVFSRDKHPHYLTANVERGDLEHAVLATGTLQAFTLTGIPPVCGEGLRLNVFNLASASGNEVALIQLARFNSSRMAEFCIVPV</sequence>
<proteinExistence type="predicted"/>
<keyword evidence="1" id="KW-0472">Membrane</keyword>
<evidence type="ECO:0000256" key="1">
    <source>
        <dbReference type="SAM" id="Phobius"/>
    </source>
</evidence>
<dbReference type="EMBL" id="MN695284">
    <property type="protein sequence ID" value="QGY72798.1"/>
    <property type="molecule type" value="Genomic_DNA"/>
</dbReference>
<evidence type="ECO:0000313" key="2">
    <source>
        <dbReference type="EMBL" id="QGY72798.1"/>
    </source>
</evidence>
<organism evidence="2">
    <name type="scientific">Mycetohabitans sp</name>
    <dbReference type="NCBI Taxonomy" id="2571162"/>
    <lineage>
        <taxon>Bacteria</taxon>
        <taxon>Pseudomonadati</taxon>
        <taxon>Pseudomonadota</taxon>
        <taxon>Betaproteobacteria</taxon>
        <taxon>Burkholderiales</taxon>
        <taxon>Burkholderiaceae</taxon>
        <taxon>Mycetohabitans</taxon>
    </lineage>
</organism>
<keyword evidence="1" id="KW-0812">Transmembrane</keyword>
<accession>A0A6B9HD97</accession>
<protein>
    <submittedName>
        <fullName evidence="2">Macrolide-specific efflux protein MacA</fullName>
    </submittedName>
</protein>
<name>A0A6B9HD97_9BURK</name>
<feature type="transmembrane region" description="Helical" evidence="1">
    <location>
        <begin position="6"/>
        <end position="27"/>
    </location>
</feature>
<reference evidence="2" key="1">
    <citation type="journal article" date="2020" name="ACS Chem. Biol.">
        <title>Genome Mining and Heterologous Expression Reveal Two Distinct Families of Lasso Peptides Highly Conserved in Endofungal Bacteria.</title>
        <authorList>
            <person name="Bratovanov E.V."/>
            <person name="Ishida K."/>
            <person name="Heinze B."/>
            <person name="Pidot S.J."/>
            <person name="Stinear T.P."/>
            <person name="Hegemann J.D."/>
            <person name="Marahiel M.A."/>
            <person name="Hertweck C."/>
        </authorList>
    </citation>
    <scope>NUCLEOTIDE SEQUENCE</scope>
    <source>
        <strain evidence="2">B4</strain>
    </source>
</reference>